<dbReference type="KEGG" id="spha:D3Y57_04105"/>
<accession>A0A494T7A7</accession>
<protein>
    <recommendedName>
        <fullName evidence="1">Flagella basal body P-ring formation protein FlgA SAF domain-containing protein</fullName>
    </recommendedName>
</protein>
<dbReference type="OrthoDB" id="7408548at2"/>
<proteinExistence type="predicted"/>
<evidence type="ECO:0000313" key="3">
    <source>
        <dbReference type="Proteomes" id="UP000276254"/>
    </source>
</evidence>
<keyword evidence="2" id="KW-0614">Plasmid</keyword>
<dbReference type="InterPro" id="IPR017585">
    <property type="entry name" value="SAF_FlgA"/>
</dbReference>
<dbReference type="Proteomes" id="UP000276254">
    <property type="component" value="Plasmid unnamed1"/>
</dbReference>
<evidence type="ECO:0000259" key="1">
    <source>
        <dbReference type="Pfam" id="PF13144"/>
    </source>
</evidence>
<dbReference type="Gene3D" id="2.30.30.760">
    <property type="match status" value="1"/>
</dbReference>
<name>A0A494T7A7_SPHPE</name>
<evidence type="ECO:0000313" key="2">
    <source>
        <dbReference type="EMBL" id="AYJ85217.1"/>
    </source>
</evidence>
<keyword evidence="3" id="KW-1185">Reference proteome</keyword>
<dbReference type="EMBL" id="CP032828">
    <property type="protein sequence ID" value="AYJ85217.1"/>
    <property type="molecule type" value="Genomic_DNA"/>
</dbReference>
<organism evidence="2 3">
    <name type="scientific">Sphingomonas paeninsulae</name>
    <dbReference type="NCBI Taxonomy" id="2319844"/>
    <lineage>
        <taxon>Bacteria</taxon>
        <taxon>Pseudomonadati</taxon>
        <taxon>Pseudomonadota</taxon>
        <taxon>Alphaproteobacteria</taxon>
        <taxon>Sphingomonadales</taxon>
        <taxon>Sphingomonadaceae</taxon>
        <taxon>Sphingomonas</taxon>
    </lineage>
</organism>
<dbReference type="Pfam" id="PF13144">
    <property type="entry name" value="ChapFlgA"/>
    <property type="match status" value="1"/>
</dbReference>
<sequence length="63" mass="6426">MGPIVVRRGDTLTVVTGADSFSVVSAGIADSDGRVGDRVKVKMTPAGPAIVGQLTDPGTIRIF</sequence>
<reference evidence="2 3" key="1">
    <citation type="submission" date="2018-09" db="EMBL/GenBank/DDBJ databases">
        <title>Sphingomonas peninsula sp. nov., isolated from fildes peninsula, Antarctic soil.</title>
        <authorList>
            <person name="Yingchao G."/>
        </authorList>
    </citation>
    <scope>NUCLEOTIDE SEQUENCE [LARGE SCALE GENOMIC DNA]</scope>
    <source>
        <strain evidence="2 3">YZ-8</strain>
        <plasmid evidence="2 3">unnamed1</plasmid>
    </source>
</reference>
<dbReference type="AlphaFoldDB" id="A0A494T7A7"/>
<geneLocation type="plasmid" evidence="2">
    <name>unnamed1</name>
</geneLocation>
<feature type="domain" description="Flagella basal body P-ring formation protein FlgA SAF" evidence="1">
    <location>
        <begin position="3"/>
        <end position="62"/>
    </location>
</feature>
<gene>
    <name evidence="2" type="ORF">D3Y57_04105</name>
</gene>